<dbReference type="Pfam" id="PF00106">
    <property type="entry name" value="adh_short"/>
    <property type="match status" value="1"/>
</dbReference>
<dbReference type="EMBL" id="PVTF01000011">
    <property type="protein sequence ID" value="PRY36817.1"/>
    <property type="molecule type" value="Genomic_DNA"/>
</dbReference>
<sequence length="278" mass="28753">MTTGKAGVVVGHNGVMMVTGASAGIGRACADRFAAAGWTVVGASRRGSGGDGWTGLVVDVDDTESVTAGVAEVVRGHGRLDAIVPAAGFAVAGAVEHTGIDEARAEFETNFWGTARLVQAALPHLRARRGGRIVLMSSIGGAIGLPFQAFYSASKFALEGYAESLAYEVRPFGISVTLVQPGNAATDFTANRRMAARAATDDVYADALKLAIGVMERDEANGCTADHVAAAVQRVVRARRPPRRVSVGKAGERVGLVAKRLLPFSVFEKAAKSSLGVS</sequence>
<evidence type="ECO:0000313" key="6">
    <source>
        <dbReference type="Proteomes" id="UP000239494"/>
    </source>
</evidence>
<organism evidence="5 6">
    <name type="scientific">Umezawaea tangerina</name>
    <dbReference type="NCBI Taxonomy" id="84725"/>
    <lineage>
        <taxon>Bacteria</taxon>
        <taxon>Bacillati</taxon>
        <taxon>Actinomycetota</taxon>
        <taxon>Actinomycetes</taxon>
        <taxon>Pseudonocardiales</taxon>
        <taxon>Pseudonocardiaceae</taxon>
        <taxon>Umezawaea</taxon>
    </lineage>
</organism>
<dbReference type="GO" id="GO:0016491">
    <property type="term" value="F:oxidoreductase activity"/>
    <property type="evidence" value="ECO:0007669"/>
    <property type="project" value="UniProtKB-KW"/>
</dbReference>
<dbReference type="PANTHER" id="PTHR43976">
    <property type="entry name" value="SHORT CHAIN DEHYDROGENASE"/>
    <property type="match status" value="1"/>
</dbReference>
<dbReference type="SUPFAM" id="SSF51735">
    <property type="entry name" value="NAD(P)-binding Rossmann-fold domains"/>
    <property type="match status" value="1"/>
</dbReference>
<gene>
    <name evidence="5" type="ORF">CLV43_111189</name>
</gene>
<dbReference type="InterPro" id="IPR057326">
    <property type="entry name" value="KR_dom"/>
</dbReference>
<dbReference type="SMART" id="SM00822">
    <property type="entry name" value="PKS_KR"/>
    <property type="match status" value="1"/>
</dbReference>
<evidence type="ECO:0000259" key="4">
    <source>
        <dbReference type="SMART" id="SM00822"/>
    </source>
</evidence>
<comment type="similarity">
    <text evidence="1 3">Belongs to the short-chain dehydrogenases/reductases (SDR) family.</text>
</comment>
<dbReference type="AlphaFoldDB" id="A0A2T0STR8"/>
<evidence type="ECO:0000256" key="1">
    <source>
        <dbReference type="ARBA" id="ARBA00006484"/>
    </source>
</evidence>
<dbReference type="InterPro" id="IPR051911">
    <property type="entry name" value="SDR_oxidoreductase"/>
</dbReference>
<dbReference type="PROSITE" id="PS00061">
    <property type="entry name" value="ADH_SHORT"/>
    <property type="match status" value="1"/>
</dbReference>
<comment type="caution">
    <text evidence="5">The sequence shown here is derived from an EMBL/GenBank/DDBJ whole genome shotgun (WGS) entry which is preliminary data.</text>
</comment>
<keyword evidence="6" id="KW-1185">Reference proteome</keyword>
<dbReference type="Gene3D" id="3.40.50.720">
    <property type="entry name" value="NAD(P)-binding Rossmann-like Domain"/>
    <property type="match status" value="1"/>
</dbReference>
<evidence type="ECO:0000256" key="3">
    <source>
        <dbReference type="RuleBase" id="RU000363"/>
    </source>
</evidence>
<keyword evidence="2" id="KW-0560">Oxidoreductase</keyword>
<name>A0A2T0STR8_9PSEU</name>
<dbReference type="PRINTS" id="PR00081">
    <property type="entry name" value="GDHRDH"/>
</dbReference>
<dbReference type="InterPro" id="IPR020904">
    <property type="entry name" value="Sc_DH/Rdtase_CS"/>
</dbReference>
<dbReference type="PANTHER" id="PTHR43976:SF16">
    <property type="entry name" value="SHORT-CHAIN DEHYDROGENASE_REDUCTASE FAMILY PROTEIN"/>
    <property type="match status" value="1"/>
</dbReference>
<accession>A0A2T0STR8</accession>
<dbReference type="InterPro" id="IPR036291">
    <property type="entry name" value="NAD(P)-bd_dom_sf"/>
</dbReference>
<dbReference type="InterPro" id="IPR002347">
    <property type="entry name" value="SDR_fam"/>
</dbReference>
<proteinExistence type="inferred from homology"/>
<reference evidence="5 6" key="1">
    <citation type="submission" date="2018-03" db="EMBL/GenBank/DDBJ databases">
        <title>Genomic Encyclopedia of Archaeal and Bacterial Type Strains, Phase II (KMG-II): from individual species to whole genera.</title>
        <authorList>
            <person name="Goeker M."/>
        </authorList>
    </citation>
    <scope>NUCLEOTIDE SEQUENCE [LARGE SCALE GENOMIC DNA]</scope>
    <source>
        <strain evidence="5 6">DSM 44720</strain>
    </source>
</reference>
<dbReference type="PRINTS" id="PR00080">
    <property type="entry name" value="SDRFAMILY"/>
</dbReference>
<protein>
    <submittedName>
        <fullName evidence="5">NADP-dependent 3-hydroxy acid dehydrogenase YdfG</fullName>
    </submittedName>
</protein>
<evidence type="ECO:0000256" key="2">
    <source>
        <dbReference type="ARBA" id="ARBA00023002"/>
    </source>
</evidence>
<dbReference type="Proteomes" id="UP000239494">
    <property type="component" value="Unassembled WGS sequence"/>
</dbReference>
<evidence type="ECO:0000313" key="5">
    <source>
        <dbReference type="EMBL" id="PRY36817.1"/>
    </source>
</evidence>
<feature type="domain" description="Ketoreductase" evidence="4">
    <location>
        <begin position="14"/>
        <end position="182"/>
    </location>
</feature>